<protein>
    <submittedName>
        <fullName evidence="1">Uncharacterized protein</fullName>
    </submittedName>
</protein>
<evidence type="ECO:0000313" key="1">
    <source>
        <dbReference type="EMBL" id="CDR96200.1"/>
    </source>
</evidence>
<dbReference type="OMA" id="LAHECEE"/>
<dbReference type="AlphaFoldDB" id="A0A061DDD9"/>
<accession>A0A061DDD9</accession>
<name>A0A061DDD9_BABBI</name>
<dbReference type="VEuPathDB" id="PiroplasmaDB:BBBOND_0301050"/>
<organism evidence="1 2">
    <name type="scientific">Babesia bigemina</name>
    <dbReference type="NCBI Taxonomy" id="5866"/>
    <lineage>
        <taxon>Eukaryota</taxon>
        <taxon>Sar</taxon>
        <taxon>Alveolata</taxon>
        <taxon>Apicomplexa</taxon>
        <taxon>Aconoidasida</taxon>
        <taxon>Piroplasmida</taxon>
        <taxon>Babesiidae</taxon>
        <taxon>Babesia</taxon>
    </lineage>
</organism>
<dbReference type="KEGG" id="bbig:BBBOND_0301050"/>
<reference evidence="2" key="1">
    <citation type="journal article" date="2014" name="Nucleic Acids Res.">
        <title>The evolutionary dynamics of variant antigen genes in Babesia reveal a history of genomic innovation underlying host-parasite interaction.</title>
        <authorList>
            <person name="Jackson A.P."/>
            <person name="Otto T.D."/>
            <person name="Darby A."/>
            <person name="Ramaprasad A."/>
            <person name="Xia D."/>
            <person name="Echaide I.E."/>
            <person name="Farber M."/>
            <person name="Gahlot S."/>
            <person name="Gamble J."/>
            <person name="Gupta D."/>
            <person name="Gupta Y."/>
            <person name="Jackson L."/>
            <person name="Malandrin L."/>
            <person name="Malas T.B."/>
            <person name="Moussa E."/>
            <person name="Nair M."/>
            <person name="Reid A.J."/>
            <person name="Sanders M."/>
            <person name="Sharma J."/>
            <person name="Tracey A."/>
            <person name="Quail M.A."/>
            <person name="Weir W."/>
            <person name="Wastling J.M."/>
            <person name="Hall N."/>
            <person name="Willadsen P."/>
            <person name="Lingelbach K."/>
            <person name="Shiels B."/>
            <person name="Tait A."/>
            <person name="Berriman M."/>
            <person name="Allred D.R."/>
            <person name="Pain A."/>
        </authorList>
    </citation>
    <scope>NUCLEOTIDE SEQUENCE [LARGE SCALE GENOMIC DNA]</scope>
    <source>
        <strain evidence="2">Bond</strain>
    </source>
</reference>
<gene>
    <name evidence="1" type="ORF">BBBOND_0301050</name>
</gene>
<dbReference type="OrthoDB" id="366145at2759"/>
<evidence type="ECO:0000313" key="2">
    <source>
        <dbReference type="Proteomes" id="UP000033188"/>
    </source>
</evidence>
<keyword evidence="2" id="KW-1185">Reference proteome</keyword>
<sequence length="1179" mass="133596">MHDILPLPVNTKKINGTNWNRHNIRLPGLDKEIGEGGSFYCRYVKADDTNPNDFRNANVHMHDDSFLHLYILPPMDVELFKRNVKTQLKSFVSKLKGKCLIIYGICKKENRDQQKSNCKTIDKIRHMLQSLSLRHNRLCLVPMLELSLLNAQRTPRAEEDMECNGETFGTKNWENVQLMMSECISETVAGRLSDIAAVIHKTSAHHTSESILFYESMLRIYGKCGLILDAADGYAELLRAVEADLMKKITPKDFVRAPFVFYMESGYGIDNESNQFDIYQYLCCTAIRLLEPVNGVESLSRICRIFLDCCMLTFMATRRDLRKKHLLWLLVLINKSLCYLRDCMKSTSDQLGIAETVISANTQQKFSKPSTLEKLRSAIKRKKSRHLQNEEAVEHSGHLTANLIATDTNEAPKKYCQPLHSPNGVECVYNINNSKCIRRCIGLLYTFLYKTLKNMDTAVSSDDTLEVSNIQNVELPYNLYRTMELEMWEAVKLPDGRQRMMAEAMENASLNFSHGDMPRFSNVMANLYGKESAALSMEKDSSQLGWFLRALNKGDSKHVFAWFGPHEPNVHLNDPLDSVKTVLQANLDCLHNYPNICLTPTQIEDEAVNDYLRVLSDAKLAIDSTRGYMQTYGQSLKHKTDICKIRLNVYTTVDCLKVNIHVRLCEDQERMINDHPPTLAHECEELSLSDVTLHRGLNVYVLKHRFSKTCNYTLESFIISGETFEVVQRPCTPIPLGVLSGVIRALKTYNIMPSYKLSALVLPPSFIRCDKEDTITLTARPCSDAITCSDPVLLTGVKNYIAFYLSGFTVGRIFFHKSRLIYDTEHFSLYSDEIKTSCDYTKTDDGIVLNLTKGRASSHVICASITVDSTVNEDKICQTVSIYNGRRLDFNLEFTIIPPFCREIITSDNALLQVVLGPTAPFYTEIGSVVVNGCLMVKESTLLERGSDFCISIDGNDGETGTSYLLTPPNSNATLSTGKFRTVGDLQMRSAPHHTTTAITAERDFSSDKQRETPEDIAANNGCTALITGEHKVIVSYRILRHKCMHHRTNVGGELESLSNVLEYRFNLPQLTGSDVTVEYNTPPFCFIGMLFEACVTIRSAKEVSFEYELESDDNWFVEGPVRGKNQVLRPIDCLQLHFKMMAIERAGGGIIRLPSIRFWRLRAPLIHKEIFLLNNTHT</sequence>
<dbReference type="Proteomes" id="UP000033188">
    <property type="component" value="Chromosome 3"/>
</dbReference>
<dbReference type="RefSeq" id="XP_012768386.1">
    <property type="nucleotide sequence ID" value="XM_012912932.1"/>
</dbReference>
<dbReference type="EMBL" id="LK391709">
    <property type="protein sequence ID" value="CDR96200.1"/>
    <property type="molecule type" value="Genomic_DNA"/>
</dbReference>
<dbReference type="GeneID" id="24564741"/>
<proteinExistence type="predicted"/>